<gene>
    <name evidence="1" type="ORF">PAXRUDRAFT_825366</name>
</gene>
<reference evidence="2" key="2">
    <citation type="submission" date="2015-01" db="EMBL/GenBank/DDBJ databases">
        <title>Evolutionary Origins and Diversification of the Mycorrhizal Mutualists.</title>
        <authorList>
            <consortium name="DOE Joint Genome Institute"/>
            <consortium name="Mycorrhizal Genomics Consortium"/>
            <person name="Kohler A."/>
            <person name="Kuo A."/>
            <person name="Nagy L.G."/>
            <person name="Floudas D."/>
            <person name="Copeland A."/>
            <person name="Barry K.W."/>
            <person name="Cichocki N."/>
            <person name="Veneault-Fourrey C."/>
            <person name="LaButti K."/>
            <person name="Lindquist E.A."/>
            <person name="Lipzen A."/>
            <person name="Lundell T."/>
            <person name="Morin E."/>
            <person name="Murat C."/>
            <person name="Riley R."/>
            <person name="Ohm R."/>
            <person name="Sun H."/>
            <person name="Tunlid A."/>
            <person name="Henrissat B."/>
            <person name="Grigoriev I.V."/>
            <person name="Hibbett D.S."/>
            <person name="Martin F."/>
        </authorList>
    </citation>
    <scope>NUCLEOTIDE SEQUENCE [LARGE SCALE GENOMIC DNA]</scope>
    <source>
        <strain evidence="2">Ve08.2h10</strain>
    </source>
</reference>
<dbReference type="HOGENOM" id="CLU_2831880_0_0_1"/>
<evidence type="ECO:0000313" key="1">
    <source>
        <dbReference type="EMBL" id="KIK97029.1"/>
    </source>
</evidence>
<proteinExistence type="predicted"/>
<protein>
    <submittedName>
        <fullName evidence="1">Uncharacterized protein</fullName>
    </submittedName>
</protein>
<accession>A0A0D0E6C8</accession>
<sequence length="66" mass="7606">MHQSETLNKANTQRIRIHRTPGNAAIFLFSDGLLTLRVKTSWSTIRELLVVKEKMQVTTHSQLEDD</sequence>
<evidence type="ECO:0000313" key="2">
    <source>
        <dbReference type="Proteomes" id="UP000054538"/>
    </source>
</evidence>
<organism evidence="1 2">
    <name type="scientific">Paxillus rubicundulus Ve08.2h10</name>
    <dbReference type="NCBI Taxonomy" id="930991"/>
    <lineage>
        <taxon>Eukaryota</taxon>
        <taxon>Fungi</taxon>
        <taxon>Dikarya</taxon>
        <taxon>Basidiomycota</taxon>
        <taxon>Agaricomycotina</taxon>
        <taxon>Agaricomycetes</taxon>
        <taxon>Agaricomycetidae</taxon>
        <taxon>Boletales</taxon>
        <taxon>Paxilineae</taxon>
        <taxon>Paxillaceae</taxon>
        <taxon>Paxillus</taxon>
    </lineage>
</organism>
<dbReference type="InParanoid" id="A0A0D0E6C8"/>
<dbReference type="AlphaFoldDB" id="A0A0D0E6C8"/>
<keyword evidence="2" id="KW-1185">Reference proteome</keyword>
<name>A0A0D0E6C8_9AGAM</name>
<dbReference type="EMBL" id="KN824956">
    <property type="protein sequence ID" value="KIK97029.1"/>
    <property type="molecule type" value="Genomic_DNA"/>
</dbReference>
<reference evidence="1 2" key="1">
    <citation type="submission" date="2014-04" db="EMBL/GenBank/DDBJ databases">
        <authorList>
            <consortium name="DOE Joint Genome Institute"/>
            <person name="Kuo A."/>
            <person name="Kohler A."/>
            <person name="Jargeat P."/>
            <person name="Nagy L.G."/>
            <person name="Floudas D."/>
            <person name="Copeland A."/>
            <person name="Barry K.W."/>
            <person name="Cichocki N."/>
            <person name="Veneault-Fourrey C."/>
            <person name="LaButti K."/>
            <person name="Lindquist E.A."/>
            <person name="Lipzen A."/>
            <person name="Lundell T."/>
            <person name="Morin E."/>
            <person name="Murat C."/>
            <person name="Sun H."/>
            <person name="Tunlid A."/>
            <person name="Henrissat B."/>
            <person name="Grigoriev I.V."/>
            <person name="Hibbett D.S."/>
            <person name="Martin F."/>
            <person name="Nordberg H.P."/>
            <person name="Cantor M.N."/>
            <person name="Hua S.X."/>
        </authorList>
    </citation>
    <scope>NUCLEOTIDE SEQUENCE [LARGE SCALE GENOMIC DNA]</scope>
    <source>
        <strain evidence="1 2">Ve08.2h10</strain>
    </source>
</reference>
<dbReference type="Proteomes" id="UP000054538">
    <property type="component" value="Unassembled WGS sequence"/>
</dbReference>